<gene>
    <name evidence="2" type="ORF">R2G56_10710</name>
</gene>
<dbReference type="EMBL" id="JAWLIP010000004">
    <property type="protein sequence ID" value="MDV6226756.1"/>
    <property type="molecule type" value="Genomic_DNA"/>
</dbReference>
<organism evidence="2 3">
    <name type="scientific">Nitratireductor aquimarinus</name>
    <dbReference type="NCBI Taxonomy" id="889300"/>
    <lineage>
        <taxon>Bacteria</taxon>
        <taxon>Pseudomonadati</taxon>
        <taxon>Pseudomonadota</taxon>
        <taxon>Alphaproteobacteria</taxon>
        <taxon>Hyphomicrobiales</taxon>
        <taxon>Phyllobacteriaceae</taxon>
        <taxon>Nitratireductor</taxon>
    </lineage>
</organism>
<proteinExistence type="predicted"/>
<feature type="signal peptide" evidence="1">
    <location>
        <begin position="1"/>
        <end position="36"/>
    </location>
</feature>
<sequence>MKKPGRAASTAPCLSRPAGLFFFAVATAFASSPVNAGEADVVAVDIIADGDGAHRFDVTVEHGDEGWEHYADRWDVLDDAGRVIASRTLLHPHVNEQPFTRSLSGVALPGGLGHVTVRAHDTVHGLGGRIMRVAIPGREGDGG</sequence>
<protein>
    <submittedName>
        <fullName evidence="2">Uncharacterized protein</fullName>
    </submittedName>
</protein>
<feature type="chain" id="PRO_5046825919" evidence="1">
    <location>
        <begin position="37"/>
        <end position="143"/>
    </location>
</feature>
<dbReference type="RefSeq" id="WP_317561271.1">
    <property type="nucleotide sequence ID" value="NZ_JAWLIP010000004.1"/>
</dbReference>
<keyword evidence="3" id="KW-1185">Reference proteome</keyword>
<evidence type="ECO:0000256" key="1">
    <source>
        <dbReference type="SAM" id="SignalP"/>
    </source>
</evidence>
<reference evidence="2 3" key="1">
    <citation type="submission" date="2023-10" db="EMBL/GenBank/DDBJ databases">
        <authorList>
            <person name="Venkata Ramana C."/>
            <person name="Sasikala C."/>
            <person name="Dhurka M."/>
        </authorList>
    </citation>
    <scope>NUCLEOTIDE SEQUENCE [LARGE SCALE GENOMIC DNA]</scope>
    <source>
        <strain evidence="2 3">KCTC 32151</strain>
    </source>
</reference>
<name>A0ABU4AKH5_9HYPH</name>
<keyword evidence="1" id="KW-0732">Signal</keyword>
<accession>A0ABU4AKH5</accession>
<dbReference type="Proteomes" id="UP001185659">
    <property type="component" value="Unassembled WGS sequence"/>
</dbReference>
<comment type="caution">
    <text evidence="2">The sequence shown here is derived from an EMBL/GenBank/DDBJ whole genome shotgun (WGS) entry which is preliminary data.</text>
</comment>
<evidence type="ECO:0000313" key="3">
    <source>
        <dbReference type="Proteomes" id="UP001185659"/>
    </source>
</evidence>
<evidence type="ECO:0000313" key="2">
    <source>
        <dbReference type="EMBL" id="MDV6226756.1"/>
    </source>
</evidence>